<keyword evidence="4 12" id="KW-0732">Signal</keyword>
<dbReference type="GO" id="GO:0031295">
    <property type="term" value="P:T cell costimulation"/>
    <property type="evidence" value="ECO:0007669"/>
    <property type="project" value="TreeGrafter"/>
</dbReference>
<feature type="transmembrane region" description="Helical" evidence="11">
    <location>
        <begin position="250"/>
        <end position="271"/>
    </location>
</feature>
<keyword evidence="7" id="KW-1015">Disulfide bond</keyword>
<dbReference type="Pfam" id="PF07686">
    <property type="entry name" value="V-set"/>
    <property type="match status" value="1"/>
</dbReference>
<protein>
    <recommendedName>
        <fullName evidence="13">Ig-like domain-containing protein</fullName>
    </recommendedName>
</protein>
<evidence type="ECO:0000256" key="1">
    <source>
        <dbReference type="ARBA" id="ARBA00004251"/>
    </source>
</evidence>
<dbReference type="GO" id="GO:0071222">
    <property type="term" value="P:cellular response to lipopolysaccharide"/>
    <property type="evidence" value="ECO:0007669"/>
    <property type="project" value="TreeGrafter"/>
</dbReference>
<dbReference type="GO" id="GO:0009897">
    <property type="term" value="C:external side of plasma membrane"/>
    <property type="evidence" value="ECO:0007669"/>
    <property type="project" value="TreeGrafter"/>
</dbReference>
<dbReference type="InterPro" id="IPR013162">
    <property type="entry name" value="CD80_C2-set"/>
</dbReference>
<evidence type="ECO:0000313" key="15">
    <source>
        <dbReference type="Proteomes" id="UP001274896"/>
    </source>
</evidence>
<dbReference type="InterPro" id="IPR013783">
    <property type="entry name" value="Ig-like_fold"/>
</dbReference>
<gene>
    <name evidence="14" type="ORF">QTP70_018190</name>
</gene>
<evidence type="ECO:0000256" key="3">
    <source>
        <dbReference type="ARBA" id="ARBA00022692"/>
    </source>
</evidence>
<keyword evidence="10" id="KW-0393">Immunoglobulin domain</keyword>
<comment type="caution">
    <text evidence="14">The sequence shown here is derived from an EMBL/GenBank/DDBJ whole genome shotgun (WGS) entry which is preliminary data.</text>
</comment>
<dbReference type="InterPro" id="IPR013106">
    <property type="entry name" value="Ig_V-set"/>
</dbReference>
<evidence type="ECO:0000259" key="13">
    <source>
        <dbReference type="PROSITE" id="PS50835"/>
    </source>
</evidence>
<evidence type="ECO:0000313" key="14">
    <source>
        <dbReference type="EMBL" id="KAK3531401.1"/>
    </source>
</evidence>
<evidence type="ECO:0000256" key="2">
    <source>
        <dbReference type="ARBA" id="ARBA00022475"/>
    </source>
</evidence>
<keyword evidence="3 11" id="KW-0812">Transmembrane</keyword>
<evidence type="ECO:0000256" key="8">
    <source>
        <dbReference type="ARBA" id="ARBA00023170"/>
    </source>
</evidence>
<dbReference type="InterPro" id="IPR051713">
    <property type="entry name" value="T-cell_Activation_Regulation"/>
</dbReference>
<keyword evidence="8" id="KW-0675">Receptor</keyword>
<keyword evidence="9" id="KW-0325">Glycoprotein</keyword>
<feature type="signal peptide" evidence="12">
    <location>
        <begin position="1"/>
        <end position="36"/>
    </location>
</feature>
<dbReference type="Pfam" id="PF08205">
    <property type="entry name" value="C2-set_2"/>
    <property type="match status" value="1"/>
</dbReference>
<dbReference type="GO" id="GO:0042102">
    <property type="term" value="P:positive regulation of T cell proliferation"/>
    <property type="evidence" value="ECO:0007669"/>
    <property type="project" value="TreeGrafter"/>
</dbReference>
<evidence type="ECO:0000256" key="12">
    <source>
        <dbReference type="SAM" id="SignalP"/>
    </source>
</evidence>
<organism evidence="14 15">
    <name type="scientific">Hemibagrus guttatus</name>
    <dbReference type="NCBI Taxonomy" id="175788"/>
    <lineage>
        <taxon>Eukaryota</taxon>
        <taxon>Metazoa</taxon>
        <taxon>Chordata</taxon>
        <taxon>Craniata</taxon>
        <taxon>Vertebrata</taxon>
        <taxon>Euteleostomi</taxon>
        <taxon>Actinopterygii</taxon>
        <taxon>Neopterygii</taxon>
        <taxon>Teleostei</taxon>
        <taxon>Ostariophysi</taxon>
        <taxon>Siluriformes</taxon>
        <taxon>Bagridae</taxon>
        <taxon>Hemibagrus</taxon>
    </lineage>
</organism>
<comment type="subcellular location">
    <subcellularLocation>
        <location evidence="1">Cell membrane</location>
        <topology evidence="1">Single-pass type I membrane protein</topology>
    </subcellularLocation>
</comment>
<dbReference type="PANTHER" id="PTHR25466">
    <property type="entry name" value="T-LYMPHOCYTE ACTIVATION ANTIGEN"/>
    <property type="match status" value="1"/>
</dbReference>
<dbReference type="GO" id="GO:0006955">
    <property type="term" value="P:immune response"/>
    <property type="evidence" value="ECO:0007669"/>
    <property type="project" value="TreeGrafter"/>
</dbReference>
<dbReference type="PANTHER" id="PTHR25466:SF2">
    <property type="entry name" value="T-LYMPHOCYTE ACTIVATION ANTIGEN CD86"/>
    <property type="match status" value="1"/>
</dbReference>
<evidence type="ECO:0000256" key="7">
    <source>
        <dbReference type="ARBA" id="ARBA00023157"/>
    </source>
</evidence>
<dbReference type="Proteomes" id="UP001274896">
    <property type="component" value="Unassembled WGS sequence"/>
</dbReference>
<dbReference type="GO" id="GO:0042130">
    <property type="term" value="P:negative regulation of T cell proliferation"/>
    <property type="evidence" value="ECO:0007669"/>
    <property type="project" value="TreeGrafter"/>
</dbReference>
<name>A0AAE0QTB8_9TELE</name>
<feature type="chain" id="PRO_5042152879" description="Ig-like domain-containing protein" evidence="12">
    <location>
        <begin position="37"/>
        <end position="299"/>
    </location>
</feature>
<evidence type="ECO:0000256" key="4">
    <source>
        <dbReference type="ARBA" id="ARBA00022729"/>
    </source>
</evidence>
<evidence type="ECO:0000256" key="11">
    <source>
        <dbReference type="SAM" id="Phobius"/>
    </source>
</evidence>
<sequence>MWTHARYRLSLSVSLEMWRGYLFLFALFAELQLISSEDNPVVRYVQGIVGKSVHMRCVLDHTHSIDRVYFQKTNSNGTEIFVNGFYSKTLPVSDEYINRTIVNKTELSMEMLNLSLDDEGEYICIPFSNNANLKNQTKFYLTVTATYSIPNISVQGCGIDSGAYNCVITCSSSGGFPQSNVTWHVAGVNLRSLLRDEGELVLTQDKQSGLWSALQYIMLNCSQQLNITCSVGGVVSQAISLCSPVKSTDITAVACAVLLLVFFVIVVIIGIKWRTTTRTISEDPTTNAELVNLNSGQAG</sequence>
<accession>A0AAE0QTB8</accession>
<dbReference type="Gene3D" id="2.60.40.10">
    <property type="entry name" value="Immunoglobulins"/>
    <property type="match status" value="2"/>
</dbReference>
<keyword evidence="5 11" id="KW-1133">Transmembrane helix</keyword>
<dbReference type="InterPro" id="IPR036179">
    <property type="entry name" value="Ig-like_dom_sf"/>
</dbReference>
<dbReference type="InterPro" id="IPR007110">
    <property type="entry name" value="Ig-like_dom"/>
</dbReference>
<reference evidence="14" key="1">
    <citation type="submission" date="2023-06" db="EMBL/GenBank/DDBJ databases">
        <title>Male Hemibagrus guttatus genome.</title>
        <authorList>
            <person name="Bian C."/>
        </authorList>
    </citation>
    <scope>NUCLEOTIDE SEQUENCE</scope>
    <source>
        <strain evidence="14">Male_cb2023</strain>
        <tissue evidence="14">Muscle</tissue>
    </source>
</reference>
<dbReference type="AlphaFoldDB" id="A0AAE0QTB8"/>
<evidence type="ECO:0000256" key="6">
    <source>
        <dbReference type="ARBA" id="ARBA00023136"/>
    </source>
</evidence>
<keyword evidence="2" id="KW-1003">Cell membrane</keyword>
<keyword evidence="6 11" id="KW-0472">Membrane</keyword>
<keyword evidence="15" id="KW-1185">Reference proteome</keyword>
<evidence type="ECO:0000256" key="9">
    <source>
        <dbReference type="ARBA" id="ARBA00023180"/>
    </source>
</evidence>
<dbReference type="GO" id="GO:0007166">
    <property type="term" value="P:cell surface receptor signaling pathway"/>
    <property type="evidence" value="ECO:0007669"/>
    <property type="project" value="TreeGrafter"/>
</dbReference>
<dbReference type="EMBL" id="JAUCMX010000011">
    <property type="protein sequence ID" value="KAK3531401.1"/>
    <property type="molecule type" value="Genomic_DNA"/>
</dbReference>
<proteinExistence type="predicted"/>
<evidence type="ECO:0000256" key="5">
    <source>
        <dbReference type="ARBA" id="ARBA00022989"/>
    </source>
</evidence>
<evidence type="ECO:0000256" key="10">
    <source>
        <dbReference type="ARBA" id="ARBA00023319"/>
    </source>
</evidence>
<dbReference type="PROSITE" id="PS50835">
    <property type="entry name" value="IG_LIKE"/>
    <property type="match status" value="1"/>
</dbReference>
<dbReference type="SUPFAM" id="SSF48726">
    <property type="entry name" value="Immunoglobulin"/>
    <property type="match status" value="2"/>
</dbReference>
<feature type="domain" description="Ig-like" evidence="13">
    <location>
        <begin position="150"/>
        <end position="240"/>
    </location>
</feature>